<proteinExistence type="predicted"/>
<keyword evidence="1" id="KW-0472">Membrane</keyword>
<protein>
    <submittedName>
        <fullName evidence="2">Uncharacterized protein</fullName>
    </submittedName>
</protein>
<accession>A0A085LQS6</accession>
<feature type="transmembrane region" description="Helical" evidence="1">
    <location>
        <begin position="115"/>
        <end position="136"/>
    </location>
</feature>
<dbReference type="AlphaFoldDB" id="A0A085LQS6"/>
<keyword evidence="3" id="KW-1185">Reference proteome</keyword>
<sequence>MEVFSLKPDSKVVKRRLAIFGLHSDFIQLEDHCFRASNSVGKGDVLFESLTESAFGVEILTLCLFTPSNRFNASSDAPSKMFCCCCLLLVGLQGYNKFVRVKGNKAGSFFQRKIAVVVISLFLSVGFVPVCALLLLDKGRKSLFQLDHCIVHFFLTMCQHCPYCSMCMQ</sequence>
<evidence type="ECO:0000256" key="1">
    <source>
        <dbReference type="SAM" id="Phobius"/>
    </source>
</evidence>
<gene>
    <name evidence="2" type="ORF">M513_11780</name>
</gene>
<evidence type="ECO:0000313" key="2">
    <source>
        <dbReference type="EMBL" id="KFD47322.1"/>
    </source>
</evidence>
<dbReference type="Proteomes" id="UP000030764">
    <property type="component" value="Unassembled WGS sequence"/>
</dbReference>
<keyword evidence="1" id="KW-0812">Transmembrane</keyword>
<organism evidence="2 3">
    <name type="scientific">Trichuris suis</name>
    <name type="common">pig whipworm</name>
    <dbReference type="NCBI Taxonomy" id="68888"/>
    <lineage>
        <taxon>Eukaryota</taxon>
        <taxon>Metazoa</taxon>
        <taxon>Ecdysozoa</taxon>
        <taxon>Nematoda</taxon>
        <taxon>Enoplea</taxon>
        <taxon>Dorylaimia</taxon>
        <taxon>Trichinellida</taxon>
        <taxon>Trichuridae</taxon>
        <taxon>Trichuris</taxon>
    </lineage>
</organism>
<reference evidence="2 3" key="1">
    <citation type="journal article" date="2014" name="Nat. Genet.">
        <title>Genome and transcriptome of the porcine whipworm Trichuris suis.</title>
        <authorList>
            <person name="Jex A.R."/>
            <person name="Nejsum P."/>
            <person name="Schwarz E.M."/>
            <person name="Hu L."/>
            <person name="Young N.D."/>
            <person name="Hall R.S."/>
            <person name="Korhonen P.K."/>
            <person name="Liao S."/>
            <person name="Thamsborg S."/>
            <person name="Xia J."/>
            <person name="Xu P."/>
            <person name="Wang S."/>
            <person name="Scheerlinck J.P."/>
            <person name="Hofmann A."/>
            <person name="Sternberg P.W."/>
            <person name="Wang J."/>
            <person name="Gasser R.B."/>
        </authorList>
    </citation>
    <scope>NUCLEOTIDE SEQUENCE [LARGE SCALE GENOMIC DNA]</scope>
    <source>
        <strain evidence="2">DCEP-RM93M</strain>
    </source>
</reference>
<feature type="non-terminal residue" evidence="2">
    <location>
        <position position="169"/>
    </location>
</feature>
<evidence type="ECO:0000313" key="3">
    <source>
        <dbReference type="Proteomes" id="UP000030764"/>
    </source>
</evidence>
<dbReference type="EMBL" id="KL363331">
    <property type="protein sequence ID" value="KFD47322.1"/>
    <property type="molecule type" value="Genomic_DNA"/>
</dbReference>
<keyword evidence="1" id="KW-1133">Transmembrane helix</keyword>
<name>A0A085LQS6_9BILA</name>